<protein>
    <recommendedName>
        <fullName evidence="2">BCL-6 corepressor PCGF1 binding domain-containing protein</fullName>
    </recommendedName>
</protein>
<dbReference type="GO" id="GO:0005634">
    <property type="term" value="C:nucleus"/>
    <property type="evidence" value="ECO:0007669"/>
    <property type="project" value="TreeGrafter"/>
</dbReference>
<evidence type="ECO:0000259" key="2">
    <source>
        <dbReference type="Pfam" id="PF16553"/>
    </source>
</evidence>
<name>A0A8C6XXP6_NAJNA</name>
<evidence type="ECO:0000313" key="4">
    <source>
        <dbReference type="Proteomes" id="UP000694559"/>
    </source>
</evidence>
<evidence type="ECO:0000313" key="3">
    <source>
        <dbReference type="Ensembl" id="ENSNNAP00000020048.1"/>
    </source>
</evidence>
<dbReference type="GeneTree" id="ENSGT00940000153737"/>
<organism evidence="3 4">
    <name type="scientific">Naja naja</name>
    <name type="common">Indian cobra</name>
    <dbReference type="NCBI Taxonomy" id="35670"/>
    <lineage>
        <taxon>Eukaryota</taxon>
        <taxon>Metazoa</taxon>
        <taxon>Chordata</taxon>
        <taxon>Craniata</taxon>
        <taxon>Vertebrata</taxon>
        <taxon>Euteleostomi</taxon>
        <taxon>Lepidosauria</taxon>
        <taxon>Squamata</taxon>
        <taxon>Bifurcata</taxon>
        <taxon>Unidentata</taxon>
        <taxon>Episquamata</taxon>
        <taxon>Toxicofera</taxon>
        <taxon>Serpentes</taxon>
        <taxon>Colubroidea</taxon>
        <taxon>Elapidae</taxon>
        <taxon>Elapinae</taxon>
        <taxon>Naja</taxon>
    </lineage>
</organism>
<reference evidence="3" key="2">
    <citation type="submission" date="2025-09" db="UniProtKB">
        <authorList>
            <consortium name="Ensembl"/>
        </authorList>
    </citation>
    <scope>IDENTIFICATION</scope>
</reference>
<dbReference type="PANTHER" id="PTHR24117">
    <property type="entry name" value="AGAP007537-PB"/>
    <property type="match status" value="1"/>
</dbReference>
<dbReference type="GO" id="GO:0000122">
    <property type="term" value="P:negative regulation of transcription by RNA polymerase II"/>
    <property type="evidence" value="ECO:0007669"/>
    <property type="project" value="TreeGrafter"/>
</dbReference>
<keyword evidence="4" id="KW-1185">Reference proteome</keyword>
<dbReference type="Pfam" id="PF16553">
    <property type="entry name" value="PUFD"/>
    <property type="match status" value="1"/>
</dbReference>
<dbReference type="Ensembl" id="ENSNNAT00000021039.1">
    <property type="protein sequence ID" value="ENSNNAP00000020048.1"/>
    <property type="gene ID" value="ENSNNAG00000013345.1"/>
</dbReference>
<dbReference type="AlphaFoldDB" id="A0A8C6XXP6"/>
<dbReference type="Gene3D" id="3.10.260.40">
    <property type="entry name" value="BCL-6 corepressor, PCGF1 binding domain"/>
    <property type="match status" value="1"/>
</dbReference>
<dbReference type="PANTHER" id="PTHR24117:SF6">
    <property type="entry name" value="BCL-6 COREPRESSOR-LIKE PROTEIN 1"/>
    <property type="match status" value="1"/>
</dbReference>
<dbReference type="Proteomes" id="UP000694559">
    <property type="component" value="Unplaced"/>
</dbReference>
<dbReference type="InterPro" id="IPR038227">
    <property type="entry name" value="PUFD_som_sf"/>
</dbReference>
<feature type="domain" description="BCL-6 corepressor PCGF1 binding" evidence="2">
    <location>
        <begin position="48"/>
        <end position="165"/>
    </location>
</feature>
<dbReference type="OrthoDB" id="3666223at2759"/>
<comment type="similarity">
    <text evidence="1">Belongs to the BCOR family.</text>
</comment>
<sequence length="167" mass="18900">WGPSSLFLPPSSLLVFSHLFSEAKEEFSCDLLLDPPGASDQDEEELDSDHLIFEFSEKLLLPCYNLQVSVSRGPCNWFLFSDVLKRLKLSSRIFQARFPHFEVATLPRAEFQHQISLSQVLAPEEIGEYVCRPPATPGALETVELVRYQPELVQLLGSEVVFEAWSS</sequence>
<dbReference type="InterPro" id="IPR032365">
    <property type="entry name" value="PUFD"/>
</dbReference>
<dbReference type="GO" id="GO:0003714">
    <property type="term" value="F:transcription corepressor activity"/>
    <property type="evidence" value="ECO:0007669"/>
    <property type="project" value="TreeGrafter"/>
</dbReference>
<accession>A0A8C6XXP6</accession>
<proteinExistence type="inferred from homology"/>
<dbReference type="InterPro" id="IPR047144">
    <property type="entry name" value="BCOR-like"/>
</dbReference>
<evidence type="ECO:0000256" key="1">
    <source>
        <dbReference type="ARBA" id="ARBA00034703"/>
    </source>
</evidence>
<reference evidence="3" key="1">
    <citation type="submission" date="2025-08" db="UniProtKB">
        <authorList>
            <consortium name="Ensembl"/>
        </authorList>
    </citation>
    <scope>IDENTIFICATION</scope>
</reference>